<dbReference type="GO" id="GO:0004177">
    <property type="term" value="F:aminopeptidase activity"/>
    <property type="evidence" value="ECO:0007669"/>
    <property type="project" value="UniProtKB-KW"/>
</dbReference>
<organism evidence="3 4">
    <name type="scientific">Tolumonas osonensis</name>
    <dbReference type="NCBI Taxonomy" id="675874"/>
    <lineage>
        <taxon>Bacteria</taxon>
        <taxon>Pseudomonadati</taxon>
        <taxon>Pseudomonadota</taxon>
        <taxon>Gammaproteobacteria</taxon>
        <taxon>Aeromonadales</taxon>
        <taxon>Aeromonadaceae</taxon>
        <taxon>Tolumonas</taxon>
    </lineage>
</organism>
<dbReference type="InterPro" id="IPR050659">
    <property type="entry name" value="Peptidase_M24B"/>
</dbReference>
<keyword evidence="4" id="KW-1185">Reference proteome</keyword>
<gene>
    <name evidence="3" type="ORF">HNR75_002417</name>
</gene>
<dbReference type="SUPFAM" id="SSF53092">
    <property type="entry name" value="Creatinase/prolidase N-terminal domain"/>
    <property type="match status" value="1"/>
</dbReference>
<dbReference type="InterPro" id="IPR036005">
    <property type="entry name" value="Creatinase/aminopeptidase-like"/>
</dbReference>
<dbReference type="Proteomes" id="UP000585721">
    <property type="component" value="Unassembled WGS sequence"/>
</dbReference>
<protein>
    <submittedName>
        <fullName evidence="3">Xaa-Pro aminopeptidase</fullName>
    </submittedName>
</protein>
<dbReference type="InterPro" id="IPR000587">
    <property type="entry name" value="Creatinase_N"/>
</dbReference>
<sequence length="381" mass="40396">MDNPTFDYKARWSRAAALMERDGVDALFLMKPANLAYFTGDGRPCALALLTRTQRCVVAVPACDVASVQRASAATEIRAFQSEAEMFHGFRDVLQELGLTQATIAIEKNFFDAALYDVFVAHILPQAKVVPATPIISQLRMIKDPEEIACLKAAARVADAGMSAAARALRPGVSEAEIAGEAELAMRKAGAEGWASVTYVASGWRSAMAHGPATAKIIAAGEVVQVHLAPMVQGYAADLCRTFLIEPVPVDAASALHAYIDAQERGIAAAISGAVLLGIDGAMATSLEQAGYAGKFLRPVFHGVGIEHEEAPIPGGHAVIHGEQKVEHVMVGMVLGIGNCGIYRETFGVRAEDTIWVSESGPVALTRFPKYLTVPGSVEAR</sequence>
<dbReference type="AlphaFoldDB" id="A0A841GEU2"/>
<dbReference type="Gene3D" id="3.90.230.10">
    <property type="entry name" value="Creatinase/methionine aminopeptidase superfamily"/>
    <property type="match status" value="1"/>
</dbReference>
<dbReference type="Gene3D" id="3.40.350.10">
    <property type="entry name" value="Creatinase/prolidase N-terminal domain"/>
    <property type="match status" value="1"/>
</dbReference>
<dbReference type="SUPFAM" id="SSF55920">
    <property type="entry name" value="Creatinase/aminopeptidase"/>
    <property type="match status" value="1"/>
</dbReference>
<keyword evidence="3" id="KW-0378">Hydrolase</keyword>
<reference evidence="3 4" key="1">
    <citation type="submission" date="2020-08" db="EMBL/GenBank/DDBJ databases">
        <title>Genomic Encyclopedia of Type Strains, Phase IV (KMG-IV): sequencing the most valuable type-strain genomes for metagenomic binning, comparative biology and taxonomic classification.</title>
        <authorList>
            <person name="Goeker M."/>
        </authorList>
    </citation>
    <scope>NUCLEOTIDE SEQUENCE [LARGE SCALE GENOMIC DNA]</scope>
    <source>
        <strain evidence="3 4">DSM 22975</strain>
    </source>
</reference>
<feature type="domain" description="Peptidase M24" evidence="1">
    <location>
        <begin position="150"/>
        <end position="359"/>
    </location>
</feature>
<dbReference type="InterPro" id="IPR029149">
    <property type="entry name" value="Creatin/AminoP/Spt16_N"/>
</dbReference>
<comment type="caution">
    <text evidence="3">The sequence shown here is derived from an EMBL/GenBank/DDBJ whole genome shotgun (WGS) entry which is preliminary data.</text>
</comment>
<evidence type="ECO:0000259" key="1">
    <source>
        <dbReference type="Pfam" id="PF00557"/>
    </source>
</evidence>
<name>A0A841GEU2_9GAMM</name>
<dbReference type="EMBL" id="JACHGR010000008">
    <property type="protein sequence ID" value="MBB6056479.1"/>
    <property type="molecule type" value="Genomic_DNA"/>
</dbReference>
<evidence type="ECO:0000313" key="3">
    <source>
        <dbReference type="EMBL" id="MBB6056479.1"/>
    </source>
</evidence>
<dbReference type="Pfam" id="PF00557">
    <property type="entry name" value="Peptidase_M24"/>
    <property type="match status" value="1"/>
</dbReference>
<evidence type="ECO:0000313" key="4">
    <source>
        <dbReference type="Proteomes" id="UP000585721"/>
    </source>
</evidence>
<dbReference type="Pfam" id="PF01321">
    <property type="entry name" value="Creatinase_N"/>
    <property type="match status" value="1"/>
</dbReference>
<evidence type="ECO:0000259" key="2">
    <source>
        <dbReference type="Pfam" id="PF01321"/>
    </source>
</evidence>
<feature type="domain" description="Creatinase N-terminal" evidence="2">
    <location>
        <begin position="11"/>
        <end position="142"/>
    </location>
</feature>
<dbReference type="InterPro" id="IPR000994">
    <property type="entry name" value="Pept_M24"/>
</dbReference>
<keyword evidence="3" id="KW-0031">Aminopeptidase</keyword>
<dbReference type="PANTHER" id="PTHR46112">
    <property type="entry name" value="AMINOPEPTIDASE"/>
    <property type="match status" value="1"/>
</dbReference>
<dbReference type="PANTHER" id="PTHR46112:SF2">
    <property type="entry name" value="XAA-PRO AMINOPEPTIDASE P-RELATED"/>
    <property type="match status" value="1"/>
</dbReference>
<dbReference type="RefSeq" id="WP_188027209.1">
    <property type="nucleotide sequence ID" value="NZ_JACHGR010000008.1"/>
</dbReference>
<accession>A0A841GEU2</accession>
<proteinExistence type="predicted"/>
<keyword evidence="3" id="KW-0645">Protease</keyword>